<evidence type="ECO:0000313" key="3">
    <source>
        <dbReference type="EMBL" id="APP93333.1"/>
    </source>
</evidence>
<name>A0A1L5YNK5_9NIDO</name>
<sequence length="119" mass="13242">MAGKPKNNNNGNRGQASSSGRRPRKPRRSRNANGQGSRANHPRAQHRQQPAHYVFAEPDDIRVQMQHHSSNEIRALLLRYFDNGGGNLSYSEGRLHYTATLTPSGLLAKALNRLTSMTP</sequence>
<evidence type="ECO:0000256" key="1">
    <source>
        <dbReference type="SAM" id="MobiDB-lite"/>
    </source>
</evidence>
<feature type="region of interest" description="Disordered" evidence="1">
    <location>
        <begin position="1"/>
        <end position="50"/>
    </location>
</feature>
<proteinExistence type="predicted"/>
<protein>
    <submittedName>
        <fullName evidence="2">NP</fullName>
    </submittedName>
</protein>
<reference evidence="2" key="1">
    <citation type="submission" date="2016-07" db="EMBL/GenBank/DDBJ databases">
        <title>Within-host evolution and adaptation of simian arteriviruses in cynomolgus (crab-eating) macaques.</title>
        <authorList>
            <person name="Moncla L.H."/>
            <person name="Weiler A.M."/>
            <person name="Barry G."/>
            <person name="Weinfurter J.T."/>
            <person name="Dinis J.M."/>
            <person name="Charlier O."/>
            <person name="Lauck M."/>
            <person name="Bailey A.L."/>
            <person name="Wahl-Jensen V."/>
            <person name="Nelson C.W."/>
            <person name="Johnson J.C."/>
            <person name="Cai Y."/>
            <person name="Goldberg T.L."/>
            <person name="O'Connor D.H."/>
            <person name="Jahrling P.B."/>
            <person name="Kuhn J.H."/>
            <person name="Friedrich T.C."/>
        </authorList>
    </citation>
    <scope>NUCLEOTIDE SEQUENCE</scope>
    <source>
        <strain evidence="3">KRCV-1_P4-D12</strain>
        <strain evidence="2">KRCV-1_P4-D7</strain>
    </source>
</reference>
<dbReference type="GO" id="GO:0019013">
    <property type="term" value="C:viral nucleocapsid"/>
    <property type="evidence" value="ECO:0007669"/>
    <property type="project" value="InterPro"/>
</dbReference>
<dbReference type="Pfam" id="PF01481">
    <property type="entry name" value="Arteri_nucleo"/>
    <property type="match status" value="1"/>
</dbReference>
<evidence type="ECO:0000313" key="2">
    <source>
        <dbReference type="EMBL" id="APP93320.1"/>
    </source>
</evidence>
<organism evidence="2">
    <name type="scientific">Kibale red colobus virus 1</name>
    <dbReference type="NCBI Taxonomy" id="1885929"/>
    <lineage>
        <taxon>Viruses</taxon>
        <taxon>Riboviria</taxon>
        <taxon>Orthornavirae</taxon>
        <taxon>Pisuviricota</taxon>
        <taxon>Pisoniviricetes</taxon>
        <taxon>Nidovirales</taxon>
        <taxon>Arnidovirineae</taxon>
        <taxon>Arteriviridae</taxon>
        <taxon>Simarterivirinae</taxon>
        <taxon>Zetaarterivirus</taxon>
        <taxon>Zetaarterivirus ugarco</taxon>
        <taxon>Zetaarterivirus ugarco 1</taxon>
    </lineage>
</organism>
<feature type="compositionally biased region" description="Basic residues" evidence="1">
    <location>
        <begin position="21"/>
        <end position="30"/>
    </location>
</feature>
<feature type="compositionally biased region" description="Low complexity" evidence="1">
    <location>
        <begin position="7"/>
        <end position="20"/>
    </location>
</feature>
<dbReference type="EMBL" id="KX656701">
    <property type="protein sequence ID" value="APP93320.1"/>
    <property type="molecule type" value="Genomic_RNA"/>
</dbReference>
<accession>A0A1L5YNK5</accession>
<dbReference type="InterPro" id="IPR002484">
    <property type="entry name" value="Arte_nucleocap"/>
</dbReference>
<dbReference type="EMBL" id="KX656702">
    <property type="protein sequence ID" value="APP93333.1"/>
    <property type="molecule type" value="Genomic_RNA"/>
</dbReference>